<dbReference type="PROSITE" id="PS51186">
    <property type="entry name" value="GNAT"/>
    <property type="match status" value="1"/>
</dbReference>
<dbReference type="Pfam" id="PF00583">
    <property type="entry name" value="Acetyltransf_1"/>
    <property type="match status" value="1"/>
</dbReference>
<comment type="caution">
    <text evidence="2">The sequence shown here is derived from an EMBL/GenBank/DDBJ whole genome shotgun (WGS) entry which is preliminary data.</text>
</comment>
<dbReference type="InterPro" id="IPR000182">
    <property type="entry name" value="GNAT_dom"/>
</dbReference>
<proteinExistence type="predicted"/>
<evidence type="ECO:0000313" key="3">
    <source>
        <dbReference type="Proteomes" id="UP000265930"/>
    </source>
</evidence>
<reference evidence="2 3" key="1">
    <citation type="submission" date="2018-08" db="EMBL/GenBank/DDBJ databases">
        <title>Genome of Clostridium chromiireducens C1, DSM12136.</title>
        <authorList>
            <person name="Xing M."/>
            <person name="Wei Y."/>
            <person name="Ang E.L."/>
            <person name="Zhao H."/>
            <person name="Zhang Y."/>
        </authorList>
    </citation>
    <scope>NUCLEOTIDE SEQUENCE [LARGE SCALE GENOMIC DNA]</scope>
    <source>
        <strain evidence="2 3">C1</strain>
    </source>
</reference>
<keyword evidence="2" id="KW-0808">Transferase</keyword>
<dbReference type="RefSeq" id="WP_119366502.1">
    <property type="nucleotide sequence ID" value="NZ_QXDJ01000002.1"/>
</dbReference>
<accession>A0A399IR44</accession>
<dbReference type="InterPro" id="IPR016181">
    <property type="entry name" value="Acyl_CoA_acyltransferase"/>
</dbReference>
<dbReference type="Gene3D" id="3.40.630.30">
    <property type="match status" value="1"/>
</dbReference>
<dbReference type="EMBL" id="QXDJ01000002">
    <property type="protein sequence ID" value="RII35481.1"/>
    <property type="molecule type" value="Genomic_DNA"/>
</dbReference>
<evidence type="ECO:0000313" key="2">
    <source>
        <dbReference type="EMBL" id="RII35481.1"/>
    </source>
</evidence>
<evidence type="ECO:0000259" key="1">
    <source>
        <dbReference type="PROSITE" id="PS51186"/>
    </source>
</evidence>
<sequence length="144" mass="16252">MEQIIESKSLLKNKQLLSVLAESVYNPTEDRLNNRADKYISNQNTVVFSLKNNETYKGIIVLNLSNIKEIIILDIAVLNSIQKSGIGSSLINHCINIFEPNEIIAETDDDAVGFYKKFGFNIQSLGNKYGVGIKRYKCTFKCKL</sequence>
<protein>
    <submittedName>
        <fullName evidence="2">N-acetyltransferase</fullName>
    </submittedName>
</protein>
<name>A0A399IR44_9CLOT</name>
<feature type="domain" description="N-acetyltransferase" evidence="1">
    <location>
        <begin position="3"/>
        <end position="141"/>
    </location>
</feature>
<dbReference type="GO" id="GO:0016747">
    <property type="term" value="F:acyltransferase activity, transferring groups other than amino-acyl groups"/>
    <property type="evidence" value="ECO:0007669"/>
    <property type="project" value="InterPro"/>
</dbReference>
<dbReference type="AlphaFoldDB" id="A0A399IR44"/>
<gene>
    <name evidence="2" type="ORF">D2A34_09835</name>
</gene>
<dbReference type="Proteomes" id="UP000265930">
    <property type="component" value="Unassembled WGS sequence"/>
</dbReference>
<organism evidence="2 3">
    <name type="scientific">Clostridium chromiireducens</name>
    <dbReference type="NCBI Taxonomy" id="225345"/>
    <lineage>
        <taxon>Bacteria</taxon>
        <taxon>Bacillati</taxon>
        <taxon>Bacillota</taxon>
        <taxon>Clostridia</taxon>
        <taxon>Eubacteriales</taxon>
        <taxon>Clostridiaceae</taxon>
        <taxon>Clostridium</taxon>
    </lineage>
</organism>
<dbReference type="SUPFAM" id="SSF55729">
    <property type="entry name" value="Acyl-CoA N-acyltransferases (Nat)"/>
    <property type="match status" value="1"/>
</dbReference>